<dbReference type="KEGG" id="ccai:NAS2_0056"/>
<dbReference type="CDD" id="cd00384">
    <property type="entry name" value="ALAD_PBGS"/>
    <property type="match status" value="1"/>
</dbReference>
<evidence type="ECO:0000313" key="15">
    <source>
        <dbReference type="EMBL" id="BBE41470.1"/>
    </source>
</evidence>
<dbReference type="PIRSF" id="PIRSF001415">
    <property type="entry name" value="Porphbilin_synth"/>
    <property type="match status" value="1"/>
</dbReference>
<dbReference type="RefSeq" id="WP_174447817.1">
    <property type="nucleotide sequence ID" value="NZ_AP018732.1"/>
</dbReference>
<dbReference type="GO" id="GO:0005829">
    <property type="term" value="C:cytosol"/>
    <property type="evidence" value="ECO:0007669"/>
    <property type="project" value="TreeGrafter"/>
</dbReference>
<dbReference type="NCBIfam" id="NF006762">
    <property type="entry name" value="PRK09283.1"/>
    <property type="match status" value="1"/>
</dbReference>
<evidence type="ECO:0000256" key="13">
    <source>
        <dbReference type="RuleBase" id="RU000515"/>
    </source>
</evidence>
<dbReference type="Gene3D" id="3.20.20.70">
    <property type="entry name" value="Aldolase class I"/>
    <property type="match status" value="1"/>
</dbReference>
<feature type="binding site" evidence="11">
    <location>
        <position position="121"/>
    </location>
    <ligand>
        <name>Zn(2+)</name>
        <dbReference type="ChEBI" id="CHEBI:29105"/>
        <note>catalytic</note>
    </ligand>
</feature>
<dbReference type="PANTHER" id="PTHR11458">
    <property type="entry name" value="DELTA-AMINOLEVULINIC ACID DEHYDRATASE"/>
    <property type="match status" value="1"/>
</dbReference>
<reference evidence="15 16" key="1">
    <citation type="journal article" date="2019" name="ISME J.">
        <title>Isolation and characterization of a thermophilic sulfur- and iron-reducing thaumarchaeote from a terrestrial acidic hot spring.</title>
        <authorList>
            <person name="Kato S."/>
            <person name="Itoh T."/>
            <person name="Yuki M."/>
            <person name="Nagamori M."/>
            <person name="Ohnishi M."/>
            <person name="Uematsu K."/>
            <person name="Suzuki K."/>
            <person name="Takashina T."/>
            <person name="Ohkuma M."/>
        </authorList>
    </citation>
    <scope>NUCLEOTIDE SEQUENCE [LARGE SCALE GENOMIC DNA]</scope>
    <source>
        <strain evidence="15 16">NAS-02</strain>
    </source>
</reference>
<feature type="active site" description="Schiff-base intermediate with substrate" evidence="9">
    <location>
        <position position="200"/>
    </location>
</feature>
<comment type="pathway">
    <text evidence="1">Porphyrin-containing compound metabolism; protoporphyrin-IX biosynthesis; coproporphyrinogen-III from 5-aminolevulinate: step 1/4.</text>
</comment>
<keyword evidence="11" id="KW-0862">Zinc</keyword>
<evidence type="ECO:0000256" key="7">
    <source>
        <dbReference type="ARBA" id="ARBA00023244"/>
    </source>
</evidence>
<dbReference type="InterPro" id="IPR001731">
    <property type="entry name" value="ALAD"/>
</dbReference>
<keyword evidence="12" id="KW-0460">Magnesium</keyword>
<comment type="catalytic activity">
    <reaction evidence="8 13">
        <text>2 5-aminolevulinate = porphobilinogen + 2 H2O + H(+)</text>
        <dbReference type="Rhea" id="RHEA:24064"/>
        <dbReference type="ChEBI" id="CHEBI:15377"/>
        <dbReference type="ChEBI" id="CHEBI:15378"/>
        <dbReference type="ChEBI" id="CHEBI:58126"/>
        <dbReference type="ChEBI" id="CHEBI:356416"/>
        <dbReference type="EC" id="4.2.1.24"/>
    </reaction>
</comment>
<feature type="binding site" evidence="10">
    <location>
        <position position="210"/>
    </location>
    <ligand>
        <name>5-aminolevulinate</name>
        <dbReference type="ChEBI" id="CHEBI:356416"/>
        <label>1</label>
    </ligand>
</feature>
<keyword evidence="6 13" id="KW-0456">Lyase</keyword>
<comment type="similarity">
    <text evidence="2 14">Belongs to the ALAD family.</text>
</comment>
<gene>
    <name evidence="15" type="ORF">NAS2_0056</name>
</gene>
<dbReference type="OrthoDB" id="8493at2157"/>
<dbReference type="InterPro" id="IPR030656">
    <property type="entry name" value="ALAD_AS"/>
</dbReference>
<keyword evidence="11" id="KW-0479">Metal-binding</keyword>
<dbReference type="GO" id="GO:0004655">
    <property type="term" value="F:porphobilinogen synthase activity"/>
    <property type="evidence" value="ECO:0007669"/>
    <property type="project" value="UniProtKB-EC"/>
</dbReference>
<dbReference type="SUPFAM" id="SSF51569">
    <property type="entry name" value="Aldolase"/>
    <property type="match status" value="1"/>
</dbReference>
<evidence type="ECO:0000256" key="2">
    <source>
        <dbReference type="ARBA" id="ARBA00008055"/>
    </source>
</evidence>
<evidence type="ECO:0000256" key="3">
    <source>
        <dbReference type="ARBA" id="ARBA00012053"/>
    </source>
</evidence>
<evidence type="ECO:0000256" key="1">
    <source>
        <dbReference type="ARBA" id="ARBA00004694"/>
    </source>
</evidence>
<protein>
    <recommendedName>
        <fullName evidence="4 13">Delta-aminolevulinic acid dehydratase</fullName>
        <ecNumber evidence="3 13">4.2.1.24</ecNumber>
    </recommendedName>
</protein>
<feature type="binding site" evidence="11">
    <location>
        <position position="123"/>
    </location>
    <ligand>
        <name>Zn(2+)</name>
        <dbReference type="ChEBI" id="CHEBI:29105"/>
        <note>catalytic</note>
    </ligand>
</feature>
<comment type="subunit">
    <text evidence="13">Homooctamer.</text>
</comment>
<evidence type="ECO:0000256" key="9">
    <source>
        <dbReference type="PIRSR" id="PIRSR001415-1"/>
    </source>
</evidence>
<feature type="binding site" evidence="10">
    <location>
        <position position="222"/>
    </location>
    <ligand>
        <name>5-aminolevulinate</name>
        <dbReference type="ChEBI" id="CHEBI:356416"/>
        <label>1</label>
    </ligand>
</feature>
<dbReference type="PANTHER" id="PTHR11458:SF0">
    <property type="entry name" value="DELTA-AMINOLEVULINIC ACID DEHYDRATASE"/>
    <property type="match status" value="1"/>
</dbReference>
<dbReference type="FunFam" id="3.20.20.70:FF:000019">
    <property type="entry name" value="Delta-aminolevulinic acid dehydratase"/>
    <property type="match status" value="1"/>
</dbReference>
<dbReference type="Proteomes" id="UP000509448">
    <property type="component" value="Chromosome"/>
</dbReference>
<evidence type="ECO:0000256" key="5">
    <source>
        <dbReference type="ARBA" id="ARBA00023133"/>
    </source>
</evidence>
<accession>A0A4V0P1E8</accession>
<feature type="active site" description="Schiff-base intermediate with substrate" evidence="9">
    <location>
        <position position="253"/>
    </location>
</feature>
<dbReference type="GO" id="GO:0008270">
    <property type="term" value="F:zinc ion binding"/>
    <property type="evidence" value="ECO:0007669"/>
    <property type="project" value="TreeGrafter"/>
</dbReference>
<dbReference type="Pfam" id="PF00490">
    <property type="entry name" value="ALAD"/>
    <property type="match status" value="1"/>
</dbReference>
<evidence type="ECO:0000313" key="16">
    <source>
        <dbReference type="Proteomes" id="UP000509448"/>
    </source>
</evidence>
<dbReference type="PRINTS" id="PR00144">
    <property type="entry name" value="DALDHYDRTASE"/>
</dbReference>
<dbReference type="InterPro" id="IPR013785">
    <property type="entry name" value="Aldolase_TIM"/>
</dbReference>
<evidence type="ECO:0000256" key="10">
    <source>
        <dbReference type="PIRSR" id="PIRSR001415-2"/>
    </source>
</evidence>
<evidence type="ECO:0000256" key="14">
    <source>
        <dbReference type="RuleBase" id="RU004161"/>
    </source>
</evidence>
<dbReference type="EMBL" id="AP018732">
    <property type="protein sequence ID" value="BBE41470.1"/>
    <property type="molecule type" value="Genomic_DNA"/>
</dbReference>
<feature type="binding site" evidence="10">
    <location>
        <position position="319"/>
    </location>
    <ligand>
        <name>5-aminolevulinate</name>
        <dbReference type="ChEBI" id="CHEBI:356416"/>
        <label>2</label>
    </ligand>
</feature>
<evidence type="ECO:0000256" key="11">
    <source>
        <dbReference type="PIRSR" id="PIRSR001415-3"/>
    </source>
</evidence>
<organism evidence="15 16">
    <name type="scientific">Conexivisphaera calida</name>
    <dbReference type="NCBI Taxonomy" id="1874277"/>
    <lineage>
        <taxon>Archaea</taxon>
        <taxon>Nitrososphaerota</taxon>
        <taxon>Conexivisphaeria</taxon>
        <taxon>Conexivisphaerales</taxon>
        <taxon>Conexivisphaeraceae</taxon>
        <taxon>Conexivisphaera</taxon>
    </lineage>
</organism>
<keyword evidence="7 13" id="KW-0627">Porphyrin biosynthesis</keyword>
<name>A0A4V0P1E8_9ARCH</name>
<feature type="binding site" evidence="12">
    <location>
        <position position="238"/>
    </location>
    <ligand>
        <name>Mg(2+)</name>
        <dbReference type="ChEBI" id="CHEBI:18420"/>
    </ligand>
</feature>
<dbReference type="EC" id="4.2.1.24" evidence="3 13"/>
<evidence type="ECO:0000256" key="8">
    <source>
        <dbReference type="ARBA" id="ARBA00047651"/>
    </source>
</evidence>
<dbReference type="SMART" id="SM01004">
    <property type="entry name" value="ALAD"/>
    <property type="match status" value="1"/>
</dbReference>
<feature type="binding site" evidence="11">
    <location>
        <position position="131"/>
    </location>
    <ligand>
        <name>Zn(2+)</name>
        <dbReference type="ChEBI" id="CHEBI:29105"/>
        <note>catalytic</note>
    </ligand>
</feature>
<keyword evidence="5" id="KW-0350">Heme biosynthesis</keyword>
<dbReference type="AlphaFoldDB" id="A0A4V0P1E8"/>
<dbReference type="GO" id="GO:0006782">
    <property type="term" value="P:protoporphyrinogen IX biosynthetic process"/>
    <property type="evidence" value="ECO:0007669"/>
    <property type="project" value="UniProtKB-UniPathway"/>
</dbReference>
<dbReference type="GeneID" id="55583875"/>
<evidence type="ECO:0000256" key="6">
    <source>
        <dbReference type="ARBA" id="ARBA00023239"/>
    </source>
</evidence>
<evidence type="ECO:0000256" key="12">
    <source>
        <dbReference type="PIRSR" id="PIRSR001415-5"/>
    </source>
</evidence>
<evidence type="ECO:0000256" key="4">
    <source>
        <dbReference type="ARBA" id="ARBA00020771"/>
    </source>
</evidence>
<dbReference type="PROSITE" id="PS00169">
    <property type="entry name" value="D_ALA_DEHYDRATASE"/>
    <property type="match status" value="1"/>
</dbReference>
<proteinExistence type="inferred from homology"/>
<keyword evidence="16" id="KW-1185">Reference proteome</keyword>
<sequence>MGFPTVRPRRIRSSQRIRNLVAETDLGPERLIAPLFVQEDAREPVQIEAMPGVYRWPVDAVADEAKRILDEGIDKFLIFGIPARKDEEASEAYNPHGVVQTAVRKLRKELGDRATIMTDVCMCQYTTHGHCGIVTQSGGAWRVDNDRTLPYMGKIAVSHVEAGADVVAPSSMMDGVVGQLRRSLDEAGFTDALIMGYSVKYASSFYGPFREAAESAPAFGDRRTYQMDPRNAMEALKEAELDVEEGADILMVKPALPYLDVIRLVKEAFPQYPLIAYSVSGEYSMMRAAGERGWLDEDRALLEAMYSIRRAGADAVITYYASRAAKLLREFDGRVF</sequence>
<dbReference type="UniPathway" id="UPA00251">
    <property type="reaction ID" value="UER00318"/>
</dbReference>
<feature type="binding site" evidence="10">
    <location>
        <position position="280"/>
    </location>
    <ligand>
        <name>5-aminolevulinate</name>
        <dbReference type="ChEBI" id="CHEBI:356416"/>
        <label>2</label>
    </ligand>
</feature>